<name>A0A1C4AV87_9BACT</name>
<dbReference type="InterPro" id="IPR003594">
    <property type="entry name" value="HATPase_dom"/>
</dbReference>
<dbReference type="EC" id="2.7.13.3" evidence="2"/>
<dbReference type="FunFam" id="1.10.287.130:FF:000045">
    <property type="entry name" value="Two-component system sensor histidine kinase/response regulator"/>
    <property type="match status" value="1"/>
</dbReference>
<dbReference type="CDD" id="cd00082">
    <property type="entry name" value="HisKA"/>
    <property type="match status" value="1"/>
</dbReference>
<dbReference type="SMART" id="SM00387">
    <property type="entry name" value="HATPase_c"/>
    <property type="match status" value="1"/>
</dbReference>
<keyword evidence="4" id="KW-0472">Membrane</keyword>
<keyword evidence="4" id="KW-1133">Transmembrane helix</keyword>
<dbReference type="InterPro" id="IPR036097">
    <property type="entry name" value="HisK_dim/P_sf"/>
</dbReference>
<evidence type="ECO:0000259" key="5">
    <source>
        <dbReference type="PROSITE" id="PS50109"/>
    </source>
</evidence>
<evidence type="ECO:0000256" key="2">
    <source>
        <dbReference type="ARBA" id="ARBA00012438"/>
    </source>
</evidence>
<keyword evidence="6" id="KW-0418">Kinase</keyword>
<dbReference type="InterPro" id="IPR004358">
    <property type="entry name" value="Sig_transdc_His_kin-like_C"/>
</dbReference>
<sequence length="1063" mass="120285">MKDMIPRSRMLGRWKVLICLFFTFQVALSGYGQDYYFTHYQVENGISNNAVLNIIQDHQGFMWFATKDGLNRFDGLSFKVFRNDPSSDRSIGCNSIVCLCEDDLRTIWVGTDKGIFAYDETTERFAQFKPAGDKSITALKVRNGELWYVSFSKLWRHNLAKRTVKYYDAGKGVTAYCLARDGGLWVSTVAGTIVHYNSAGDSLRTYDVFNQSAYTVSKYISCIFETGDGNLLVGTSNQGLKALNVTTGGYTELLSLTQYKTDIMVRDIVAVKPGEYWVATQSGIFILNMDHGTFTNLRKHYNDPYSLSDNIVHTLCKDKEGGMWVGTYFGGANYYPQESLHFTRYYPKACANSISGNAVREIHPDRYGNLWIGTEDAGLNRLELATGKFTQFSPERSDQSVSYSNIHGLLVDSNYIWAGTYLHGLDVLDVKTGKRLKHYNTANSGLGSNFVYSIYKTGAGKMLFATDDGLYKYLTGRKDFERIMAAPKVYYKTVCEDKYGDIWTGTYGDGVFVLDKNEGIVAHYQAAAHNHDSLPGDIINYIFKDSSGTIWLATENGLCKFDERRKTFKTYNTSNGFPANVLYAIKEDNTHHLWISTSNGLVCFDPGSETLKVYNRAQGLLTDQFNFNAAYKDSAGRMYFGSVNGMISFDPNAPARNTFNPPVYITGFQVYNKELEIGKQGSPLTRSITYTDKVVLKHNQASFSIDFAALGFSAPASIQYVYKMDGLDNEWTYLKTNRRIYFTEMKSGSYVFNVHTINGSSMPGGQMARLRIEILPPLWLTWWAYALYMGVALLIAYFIVRYFTDKARDRNRRRLERLAFQKEKENYEDKLNFFTNVAHEIRTPLTLIKGPMENIMDRIDEVPAIRNNLQIMNRNTERLIQLTTQLLDFSKTEASGFRLSFIDTDIVHLLKEIFAVYKPVVEHKGIEVKWQLPASLIAKADPEALHKIVSNLLDNAVKYAKSRVEIYLESVSAGEGDYYQLLMKNDGFIIPYALQEDIFKSFFRVKETANQPGTGIGLSLSRSLVQLHGGTLKLLAPDGSMNAFLLSMPLTPSDPKENKKDME</sequence>
<gene>
    <name evidence="6" type="ORF">GA0116948_102301</name>
</gene>
<organism evidence="6 7">
    <name type="scientific">Chitinophaga costaii</name>
    <dbReference type="NCBI Taxonomy" id="1335309"/>
    <lineage>
        <taxon>Bacteria</taxon>
        <taxon>Pseudomonadati</taxon>
        <taxon>Bacteroidota</taxon>
        <taxon>Chitinophagia</taxon>
        <taxon>Chitinophagales</taxon>
        <taxon>Chitinophagaceae</taxon>
        <taxon>Chitinophaga</taxon>
    </lineage>
</organism>
<dbReference type="GO" id="GO:0000155">
    <property type="term" value="F:phosphorelay sensor kinase activity"/>
    <property type="evidence" value="ECO:0007669"/>
    <property type="project" value="InterPro"/>
</dbReference>
<evidence type="ECO:0000313" key="7">
    <source>
        <dbReference type="Proteomes" id="UP000242818"/>
    </source>
</evidence>
<dbReference type="Gene3D" id="1.10.287.130">
    <property type="match status" value="1"/>
</dbReference>
<dbReference type="InterPro" id="IPR003661">
    <property type="entry name" value="HisK_dim/P_dom"/>
</dbReference>
<protein>
    <recommendedName>
        <fullName evidence="2">histidine kinase</fullName>
        <ecNumber evidence="2">2.7.13.3</ecNumber>
    </recommendedName>
</protein>
<dbReference type="SUPFAM" id="SSF55874">
    <property type="entry name" value="ATPase domain of HSP90 chaperone/DNA topoisomerase II/histidine kinase"/>
    <property type="match status" value="1"/>
</dbReference>
<dbReference type="Proteomes" id="UP000242818">
    <property type="component" value="Unassembled WGS sequence"/>
</dbReference>
<feature type="domain" description="Histidine kinase" evidence="5">
    <location>
        <begin position="836"/>
        <end position="1052"/>
    </location>
</feature>
<dbReference type="SUPFAM" id="SSF47384">
    <property type="entry name" value="Homodimeric domain of signal transducing histidine kinase"/>
    <property type="match status" value="1"/>
</dbReference>
<dbReference type="Pfam" id="PF00512">
    <property type="entry name" value="HisKA"/>
    <property type="match status" value="1"/>
</dbReference>
<dbReference type="PANTHER" id="PTHR43547">
    <property type="entry name" value="TWO-COMPONENT HISTIDINE KINASE"/>
    <property type="match status" value="1"/>
</dbReference>
<dbReference type="InterPro" id="IPR011110">
    <property type="entry name" value="Reg_prop"/>
</dbReference>
<dbReference type="InterPro" id="IPR036890">
    <property type="entry name" value="HATPase_C_sf"/>
</dbReference>
<evidence type="ECO:0000256" key="3">
    <source>
        <dbReference type="ARBA" id="ARBA00022553"/>
    </source>
</evidence>
<dbReference type="FunFam" id="2.60.40.10:FF:000791">
    <property type="entry name" value="Two-component system sensor histidine kinase/response regulator"/>
    <property type="match status" value="1"/>
</dbReference>
<proteinExistence type="predicted"/>
<dbReference type="Pfam" id="PF02518">
    <property type="entry name" value="HATPase_c"/>
    <property type="match status" value="1"/>
</dbReference>
<evidence type="ECO:0000256" key="1">
    <source>
        <dbReference type="ARBA" id="ARBA00000085"/>
    </source>
</evidence>
<keyword evidence="3" id="KW-0597">Phosphoprotein</keyword>
<feature type="transmembrane region" description="Helical" evidence="4">
    <location>
        <begin position="782"/>
        <end position="804"/>
    </location>
</feature>
<reference evidence="6 7" key="1">
    <citation type="submission" date="2016-08" db="EMBL/GenBank/DDBJ databases">
        <authorList>
            <person name="Seilhamer J.J."/>
        </authorList>
    </citation>
    <scope>NUCLEOTIDE SEQUENCE [LARGE SCALE GENOMIC DNA]</scope>
    <source>
        <strain evidence="6 7">A37T2</strain>
    </source>
</reference>
<dbReference type="InterPro" id="IPR013783">
    <property type="entry name" value="Ig-like_fold"/>
</dbReference>
<dbReference type="PANTHER" id="PTHR43547:SF2">
    <property type="entry name" value="HYBRID SIGNAL TRANSDUCTION HISTIDINE KINASE C"/>
    <property type="match status" value="1"/>
</dbReference>
<dbReference type="SUPFAM" id="SSF63829">
    <property type="entry name" value="Calcium-dependent phosphotriesterase"/>
    <property type="match status" value="3"/>
</dbReference>
<dbReference type="STRING" id="1335309.GA0116948_102301"/>
<dbReference type="Gene3D" id="3.30.565.10">
    <property type="entry name" value="Histidine kinase-like ATPase, C-terminal domain"/>
    <property type="match status" value="1"/>
</dbReference>
<dbReference type="AlphaFoldDB" id="A0A1C4AV87"/>
<comment type="catalytic activity">
    <reaction evidence="1">
        <text>ATP + protein L-histidine = ADP + protein N-phospho-L-histidine.</text>
        <dbReference type="EC" id="2.7.13.3"/>
    </reaction>
</comment>
<dbReference type="InterPro" id="IPR015943">
    <property type="entry name" value="WD40/YVTN_repeat-like_dom_sf"/>
</dbReference>
<keyword evidence="6" id="KW-0808">Transferase</keyword>
<dbReference type="Pfam" id="PF07494">
    <property type="entry name" value="Reg_prop"/>
    <property type="match status" value="4"/>
</dbReference>
<dbReference type="PROSITE" id="PS50109">
    <property type="entry name" value="HIS_KIN"/>
    <property type="match status" value="1"/>
</dbReference>
<dbReference type="InterPro" id="IPR011123">
    <property type="entry name" value="Y_Y_Y"/>
</dbReference>
<dbReference type="EMBL" id="FMAR01000002">
    <property type="protein sequence ID" value="SCB98530.1"/>
    <property type="molecule type" value="Genomic_DNA"/>
</dbReference>
<dbReference type="OrthoDB" id="9809670at2"/>
<keyword evidence="7" id="KW-1185">Reference proteome</keyword>
<dbReference type="InterPro" id="IPR005467">
    <property type="entry name" value="His_kinase_dom"/>
</dbReference>
<dbReference type="Gene3D" id="2.130.10.10">
    <property type="entry name" value="YVTN repeat-like/Quinoprotein amine dehydrogenase"/>
    <property type="match status" value="2"/>
</dbReference>
<evidence type="ECO:0000256" key="4">
    <source>
        <dbReference type="SAM" id="Phobius"/>
    </source>
</evidence>
<dbReference type="SMART" id="SM00388">
    <property type="entry name" value="HisKA"/>
    <property type="match status" value="1"/>
</dbReference>
<keyword evidence="4" id="KW-0812">Transmembrane</keyword>
<dbReference type="Pfam" id="PF07495">
    <property type="entry name" value="Y_Y_Y"/>
    <property type="match status" value="1"/>
</dbReference>
<evidence type="ECO:0000313" key="6">
    <source>
        <dbReference type="EMBL" id="SCB98530.1"/>
    </source>
</evidence>
<dbReference type="PRINTS" id="PR00344">
    <property type="entry name" value="BCTRLSENSOR"/>
</dbReference>
<dbReference type="Gene3D" id="2.60.40.10">
    <property type="entry name" value="Immunoglobulins"/>
    <property type="match status" value="1"/>
</dbReference>
<accession>A0A1C4AV87</accession>